<comment type="function">
    <text evidence="11">Required for correct processing of both the 5' and 3' ends of 5S rRNA precursor. Cleaves both sides of a double-stranded region yielding mature 5S rRNA in one step.</text>
</comment>
<evidence type="ECO:0000256" key="6">
    <source>
        <dbReference type="ARBA" id="ARBA00022730"/>
    </source>
</evidence>
<gene>
    <name evidence="11" type="primary">rnmV</name>
    <name evidence="15" type="ORF">BAU18_000763</name>
</gene>
<dbReference type="InterPro" id="IPR025156">
    <property type="entry name" value="RNase_M5_C"/>
</dbReference>
<keyword evidence="7 11" id="KW-0255">Endonuclease</keyword>
<dbReference type="InterPro" id="IPR004466">
    <property type="entry name" value="RNase_M5"/>
</dbReference>
<dbReference type="CDD" id="cd01027">
    <property type="entry name" value="TOPRIM_RNase_M5_like"/>
    <property type="match status" value="1"/>
</dbReference>
<sequence length="224" mass="24849">MTDDNQRRQKRQQKRATQQLAGALSQPTEGFQIEEIIVVEGKDDTRRLQEVLPVDTIETIGSAINDEILEQIQHAQETRGVIVFTDPDFSGEKIRKTIMEVVPDAKHAFLSRKQAVPGNNRGSLGVEHASDEAILEALKKVVTPLTAAEVAAADEPKIARQTLMQYGLIAGAGSKLRREKLGDYLRIGYTNSKQLEKRLAMFRITEAELADAMGQVLADLDNEE</sequence>
<feature type="compositionally biased region" description="Polar residues" evidence="13">
    <location>
        <begin position="16"/>
        <end position="25"/>
    </location>
</feature>
<evidence type="ECO:0000256" key="9">
    <source>
        <dbReference type="ARBA" id="ARBA00022842"/>
    </source>
</evidence>
<dbReference type="NCBIfam" id="TIGR00334">
    <property type="entry name" value="5S_RNA_mat_M5"/>
    <property type="match status" value="1"/>
</dbReference>
<comment type="catalytic activity">
    <reaction evidence="11">
        <text>Endonucleolytic cleavage of RNA, removing 21 and 42 nucleotides, respectively, from the 5'- and 3'-termini of a 5S-rRNA precursor.</text>
        <dbReference type="EC" id="3.1.26.8"/>
    </reaction>
</comment>
<dbReference type="Gene3D" id="3.40.1360.10">
    <property type="match status" value="1"/>
</dbReference>
<keyword evidence="6 11" id="KW-0699">rRNA-binding</keyword>
<evidence type="ECO:0000256" key="7">
    <source>
        <dbReference type="ARBA" id="ARBA00022759"/>
    </source>
</evidence>
<dbReference type="PROSITE" id="PS50880">
    <property type="entry name" value="TOPRIM"/>
    <property type="match status" value="1"/>
</dbReference>
<keyword evidence="9" id="KW-0460">Magnesium</keyword>
<keyword evidence="8 11" id="KW-0378">Hydrolase</keyword>
<dbReference type="Proteomes" id="UP001429357">
    <property type="component" value="Unassembled WGS sequence"/>
</dbReference>
<evidence type="ECO:0000256" key="5">
    <source>
        <dbReference type="ARBA" id="ARBA00022723"/>
    </source>
</evidence>
<evidence type="ECO:0000256" key="8">
    <source>
        <dbReference type="ARBA" id="ARBA00022801"/>
    </source>
</evidence>
<feature type="region of interest" description="Disordered" evidence="13">
    <location>
        <begin position="1"/>
        <end position="25"/>
    </location>
</feature>
<proteinExistence type="inferred from homology"/>
<comment type="subcellular location">
    <subcellularLocation>
        <location evidence="11">Cytoplasm</location>
    </subcellularLocation>
</comment>
<dbReference type="RefSeq" id="WP_161870788.1">
    <property type="nucleotide sequence ID" value="NZ_MAEI02000001.1"/>
</dbReference>
<evidence type="ECO:0000256" key="4">
    <source>
        <dbReference type="ARBA" id="ARBA00022722"/>
    </source>
</evidence>
<evidence type="ECO:0000256" key="13">
    <source>
        <dbReference type="SAM" id="MobiDB-lite"/>
    </source>
</evidence>
<dbReference type="EMBL" id="MAEI02000001">
    <property type="protein sequence ID" value="MEO1781184.1"/>
    <property type="molecule type" value="Genomic_DNA"/>
</dbReference>
<evidence type="ECO:0000259" key="14">
    <source>
        <dbReference type="PROSITE" id="PS50880"/>
    </source>
</evidence>
<feature type="domain" description="Toprim" evidence="14">
    <location>
        <begin position="34"/>
        <end position="117"/>
    </location>
</feature>
<reference evidence="16" key="1">
    <citation type="submission" date="2016-06" db="EMBL/GenBank/DDBJ databases">
        <title>Four novel species of enterococci isolated from chicken manure.</title>
        <authorList>
            <person name="Van Tyne D."/>
        </authorList>
    </citation>
    <scope>NUCLEOTIDE SEQUENCE [LARGE SCALE GENOMIC DNA]</scope>
    <source>
        <strain evidence="16">JM9A</strain>
    </source>
</reference>
<dbReference type="SUPFAM" id="SSF110455">
    <property type="entry name" value="Toprim domain"/>
    <property type="match status" value="1"/>
</dbReference>
<keyword evidence="2 11" id="KW-0690">Ribosome biogenesis</keyword>
<comment type="similarity">
    <text evidence="11">Belongs to the ribonuclease M5 family.</text>
</comment>
<name>A0ABV0EZD8_9ENTE</name>
<keyword evidence="5" id="KW-0479">Metal-binding</keyword>
<evidence type="ECO:0000256" key="11">
    <source>
        <dbReference type="HAMAP-Rule" id="MF_01469"/>
    </source>
</evidence>
<keyword evidence="3 11" id="KW-0698">rRNA processing</keyword>
<evidence type="ECO:0000256" key="3">
    <source>
        <dbReference type="ARBA" id="ARBA00022552"/>
    </source>
</evidence>
<keyword evidence="16" id="KW-1185">Reference proteome</keyword>
<evidence type="ECO:0000313" key="15">
    <source>
        <dbReference type="EMBL" id="MEO1781184.1"/>
    </source>
</evidence>
<evidence type="ECO:0000256" key="10">
    <source>
        <dbReference type="ARBA" id="ARBA00022884"/>
    </source>
</evidence>
<accession>A0ABV0EZD8</accession>
<reference evidence="15 16" key="2">
    <citation type="submission" date="2024-02" db="EMBL/GenBank/DDBJ databases">
        <title>The Genome Sequence of Enterococcus diestrammenae JM9A.</title>
        <authorList>
            <person name="Earl A."/>
            <person name="Manson A."/>
            <person name="Gilmore M."/>
            <person name="Sanders J."/>
            <person name="Shea T."/>
            <person name="Howe W."/>
            <person name="Livny J."/>
            <person name="Cuomo C."/>
            <person name="Neafsey D."/>
            <person name="Birren B."/>
        </authorList>
    </citation>
    <scope>NUCLEOTIDE SEQUENCE [LARGE SCALE GENOMIC DNA]</scope>
    <source>
        <strain evidence="15 16">JM9A</strain>
    </source>
</reference>
<dbReference type="Pfam" id="PF13331">
    <property type="entry name" value="DUF4093"/>
    <property type="match status" value="1"/>
</dbReference>
<comment type="caution">
    <text evidence="15">The sequence shown here is derived from an EMBL/GenBank/DDBJ whole genome shotgun (WGS) entry which is preliminary data.</text>
</comment>
<keyword evidence="10 11" id="KW-0694">RNA-binding</keyword>
<dbReference type="HAMAP" id="MF_01469">
    <property type="entry name" value="RNase_M5"/>
    <property type="match status" value="1"/>
</dbReference>
<dbReference type="PANTHER" id="PTHR39156:SF1">
    <property type="entry name" value="RIBONUCLEASE M5"/>
    <property type="match status" value="1"/>
</dbReference>
<keyword evidence="1 11" id="KW-0963">Cytoplasm</keyword>
<dbReference type="Pfam" id="PF01751">
    <property type="entry name" value="Toprim"/>
    <property type="match status" value="1"/>
</dbReference>
<evidence type="ECO:0000256" key="1">
    <source>
        <dbReference type="ARBA" id="ARBA00022490"/>
    </source>
</evidence>
<dbReference type="PANTHER" id="PTHR39156">
    <property type="entry name" value="RIBONUCLEASE M5"/>
    <property type="match status" value="1"/>
</dbReference>
<dbReference type="InterPro" id="IPR034141">
    <property type="entry name" value="TOPRIM_RNase_M5-like"/>
</dbReference>
<dbReference type="SMART" id="SM00493">
    <property type="entry name" value="TOPRIM"/>
    <property type="match status" value="1"/>
</dbReference>
<dbReference type="InterPro" id="IPR006171">
    <property type="entry name" value="TOPRIM_dom"/>
</dbReference>
<evidence type="ECO:0000313" key="16">
    <source>
        <dbReference type="Proteomes" id="UP001429357"/>
    </source>
</evidence>
<organism evidence="15 16">
    <name type="scientific">Enterococcus diestrammenae</name>
    <dbReference type="NCBI Taxonomy" id="1155073"/>
    <lineage>
        <taxon>Bacteria</taxon>
        <taxon>Bacillati</taxon>
        <taxon>Bacillota</taxon>
        <taxon>Bacilli</taxon>
        <taxon>Lactobacillales</taxon>
        <taxon>Enterococcaceae</taxon>
        <taxon>Enterococcus</taxon>
    </lineage>
</organism>
<evidence type="ECO:0000256" key="12">
    <source>
        <dbReference type="NCBIfam" id="TIGR00334"/>
    </source>
</evidence>
<protein>
    <recommendedName>
        <fullName evidence="11 12">Ribonuclease M5</fullName>
        <ecNumber evidence="11 12">3.1.26.8</ecNumber>
    </recommendedName>
    <alternativeName>
        <fullName evidence="11">RNase M5</fullName>
    </alternativeName>
    <alternativeName>
        <fullName evidence="11">Ribosomal RNA terminal maturase M5</fullName>
    </alternativeName>
</protein>
<dbReference type="EC" id="3.1.26.8" evidence="11 12"/>
<keyword evidence="4 11" id="KW-0540">Nuclease</keyword>
<evidence type="ECO:0000256" key="2">
    <source>
        <dbReference type="ARBA" id="ARBA00022517"/>
    </source>
</evidence>